<dbReference type="STRING" id="1858805.M5FRY3"/>
<feature type="transmembrane region" description="Helical" evidence="5">
    <location>
        <begin position="99"/>
        <end position="118"/>
    </location>
</feature>
<dbReference type="HOGENOM" id="CLU_008455_11_0_1"/>
<feature type="domain" description="Major facilitator superfamily (MFS) profile" evidence="6">
    <location>
        <begin position="1"/>
        <end position="393"/>
    </location>
</feature>
<feature type="transmembrane region" description="Helical" evidence="5">
    <location>
        <begin position="228"/>
        <end position="248"/>
    </location>
</feature>
<evidence type="ECO:0000256" key="2">
    <source>
        <dbReference type="ARBA" id="ARBA00022692"/>
    </source>
</evidence>
<feature type="transmembrane region" description="Helical" evidence="5">
    <location>
        <begin position="197"/>
        <end position="216"/>
    </location>
</feature>
<dbReference type="InterPro" id="IPR036259">
    <property type="entry name" value="MFS_trans_sf"/>
</dbReference>
<dbReference type="OrthoDB" id="9986881at2759"/>
<feature type="transmembrane region" description="Helical" evidence="5">
    <location>
        <begin position="12"/>
        <end position="29"/>
    </location>
</feature>
<dbReference type="AlphaFoldDB" id="M5FRY3"/>
<evidence type="ECO:0000256" key="5">
    <source>
        <dbReference type="SAM" id="Phobius"/>
    </source>
</evidence>
<comment type="subcellular location">
    <subcellularLocation>
        <location evidence="1">Membrane</location>
        <topology evidence="1">Multi-pass membrane protein</topology>
    </subcellularLocation>
</comment>
<feature type="transmembrane region" description="Helical" evidence="5">
    <location>
        <begin position="130"/>
        <end position="150"/>
    </location>
</feature>
<keyword evidence="4 5" id="KW-0472">Membrane</keyword>
<dbReference type="RefSeq" id="XP_040624742.1">
    <property type="nucleotide sequence ID" value="XM_040769220.1"/>
</dbReference>
<evidence type="ECO:0000256" key="3">
    <source>
        <dbReference type="ARBA" id="ARBA00022989"/>
    </source>
</evidence>
<name>M5FRY3_DACPD</name>
<dbReference type="Proteomes" id="UP000030653">
    <property type="component" value="Unassembled WGS sequence"/>
</dbReference>
<dbReference type="GeneID" id="63684282"/>
<dbReference type="CDD" id="cd17323">
    <property type="entry name" value="MFS_Tpo1_MDR_like"/>
    <property type="match status" value="1"/>
</dbReference>
<feature type="transmembrane region" description="Helical" evidence="5">
    <location>
        <begin position="362"/>
        <end position="384"/>
    </location>
</feature>
<proteinExistence type="predicted"/>
<feature type="transmembrane region" description="Helical" evidence="5">
    <location>
        <begin position="325"/>
        <end position="350"/>
    </location>
</feature>
<dbReference type="PANTHER" id="PTHR23502:SF173">
    <property type="entry name" value="MFS-MULTIDRUG-RESISTANCE TRANSPORTER-RELATED"/>
    <property type="match status" value="1"/>
</dbReference>
<evidence type="ECO:0000256" key="1">
    <source>
        <dbReference type="ARBA" id="ARBA00004141"/>
    </source>
</evidence>
<feature type="transmembrane region" description="Helical" evidence="5">
    <location>
        <begin position="294"/>
        <end position="318"/>
    </location>
</feature>
<dbReference type="FunFam" id="1.20.1250.20:FF:000011">
    <property type="entry name" value="MFS multidrug transporter, putative"/>
    <property type="match status" value="1"/>
</dbReference>
<keyword evidence="2 5" id="KW-0812">Transmembrane</keyword>
<accession>M5FRY3</accession>
<dbReference type="InterPro" id="IPR011701">
    <property type="entry name" value="MFS"/>
</dbReference>
<evidence type="ECO:0000313" key="8">
    <source>
        <dbReference type="Proteomes" id="UP000030653"/>
    </source>
</evidence>
<reference evidence="7 8" key="1">
    <citation type="journal article" date="2012" name="Science">
        <title>The Paleozoic origin of enzymatic lignin decomposition reconstructed from 31 fungal genomes.</title>
        <authorList>
            <person name="Floudas D."/>
            <person name="Binder M."/>
            <person name="Riley R."/>
            <person name="Barry K."/>
            <person name="Blanchette R.A."/>
            <person name="Henrissat B."/>
            <person name="Martinez A.T."/>
            <person name="Otillar R."/>
            <person name="Spatafora J.W."/>
            <person name="Yadav J.S."/>
            <person name="Aerts A."/>
            <person name="Benoit I."/>
            <person name="Boyd A."/>
            <person name="Carlson A."/>
            <person name="Copeland A."/>
            <person name="Coutinho P.M."/>
            <person name="de Vries R.P."/>
            <person name="Ferreira P."/>
            <person name="Findley K."/>
            <person name="Foster B."/>
            <person name="Gaskell J."/>
            <person name="Glotzer D."/>
            <person name="Gorecki P."/>
            <person name="Heitman J."/>
            <person name="Hesse C."/>
            <person name="Hori C."/>
            <person name="Igarashi K."/>
            <person name="Jurgens J.A."/>
            <person name="Kallen N."/>
            <person name="Kersten P."/>
            <person name="Kohler A."/>
            <person name="Kuees U."/>
            <person name="Kumar T.K.A."/>
            <person name="Kuo A."/>
            <person name="LaButti K."/>
            <person name="Larrondo L.F."/>
            <person name="Lindquist E."/>
            <person name="Ling A."/>
            <person name="Lombard V."/>
            <person name="Lucas S."/>
            <person name="Lundell T."/>
            <person name="Martin R."/>
            <person name="McLaughlin D.J."/>
            <person name="Morgenstern I."/>
            <person name="Morin E."/>
            <person name="Murat C."/>
            <person name="Nagy L.G."/>
            <person name="Nolan M."/>
            <person name="Ohm R.A."/>
            <person name="Patyshakuliyeva A."/>
            <person name="Rokas A."/>
            <person name="Ruiz-Duenas F.J."/>
            <person name="Sabat G."/>
            <person name="Salamov A."/>
            <person name="Samejima M."/>
            <person name="Schmutz J."/>
            <person name="Slot J.C."/>
            <person name="St John F."/>
            <person name="Stenlid J."/>
            <person name="Sun H."/>
            <person name="Sun S."/>
            <person name="Syed K."/>
            <person name="Tsang A."/>
            <person name="Wiebenga A."/>
            <person name="Young D."/>
            <person name="Pisabarro A."/>
            <person name="Eastwood D.C."/>
            <person name="Martin F."/>
            <person name="Cullen D."/>
            <person name="Grigoriev I.V."/>
            <person name="Hibbett D.S."/>
        </authorList>
    </citation>
    <scope>NUCLEOTIDE SEQUENCE [LARGE SCALE GENOMIC DNA]</scope>
    <source>
        <strain evidence="7 8">DJM-731 SS1</strain>
    </source>
</reference>
<dbReference type="GO" id="GO:0022857">
    <property type="term" value="F:transmembrane transporter activity"/>
    <property type="evidence" value="ECO:0007669"/>
    <property type="project" value="InterPro"/>
</dbReference>
<dbReference type="EMBL" id="JH795875">
    <property type="protein sequence ID" value="EJT97844.1"/>
    <property type="molecule type" value="Genomic_DNA"/>
</dbReference>
<sequence length="398" mass="44065">MVEFDMSEELATLTIAIFVVGYCVGPLLWGPLSESYGRRPIFIIAFVFYTIWQVAAALSRSTGQILVFRFLGGTFAAAPLTNAGAVLADIWDADTRGEAMAIFTLAPFAGPALGPIVSGYMSVAHVTWRWLFWLLSIFAGACTVAIIFCLPETYTPVLLVSRAKTIRLKTGETRYFAALERAEVSLRKRLSLVLGRPFKILFLEPMLIAITIYMSFGHGMNSGVSGLMFLPLFLGGCAGVALYIWGFNPRYERFMRMCDPRPVPPERRLEMAIVGGPLFAISFFWFGWTSYPSISFWSPMMATFPLGIGITLIFLSLFNYIIDAYLLVAASALAGSTVVRSSFGAGFPMFATQMFDKLSPRWPSTLLGCIALLMIPIPVILMRYGAFLRRKSKYSPTD</sequence>
<gene>
    <name evidence="7" type="ORF">DACRYDRAFT_111362</name>
</gene>
<evidence type="ECO:0000256" key="4">
    <source>
        <dbReference type="ARBA" id="ARBA00023136"/>
    </source>
</evidence>
<dbReference type="GO" id="GO:0005886">
    <property type="term" value="C:plasma membrane"/>
    <property type="evidence" value="ECO:0007669"/>
    <property type="project" value="TreeGrafter"/>
</dbReference>
<evidence type="ECO:0000313" key="7">
    <source>
        <dbReference type="EMBL" id="EJT97844.1"/>
    </source>
</evidence>
<keyword evidence="8" id="KW-1185">Reference proteome</keyword>
<feature type="transmembrane region" description="Helical" evidence="5">
    <location>
        <begin position="269"/>
        <end position="288"/>
    </location>
</feature>
<evidence type="ECO:0000259" key="6">
    <source>
        <dbReference type="PROSITE" id="PS50850"/>
    </source>
</evidence>
<protein>
    <submittedName>
        <fullName evidence="7">MFS general substrate transporter</fullName>
    </submittedName>
</protein>
<feature type="transmembrane region" description="Helical" evidence="5">
    <location>
        <begin position="65"/>
        <end position="87"/>
    </location>
</feature>
<dbReference type="PANTHER" id="PTHR23502">
    <property type="entry name" value="MAJOR FACILITATOR SUPERFAMILY"/>
    <property type="match status" value="1"/>
</dbReference>
<dbReference type="Pfam" id="PF07690">
    <property type="entry name" value="MFS_1"/>
    <property type="match status" value="1"/>
</dbReference>
<dbReference type="SUPFAM" id="SSF103473">
    <property type="entry name" value="MFS general substrate transporter"/>
    <property type="match status" value="1"/>
</dbReference>
<keyword evidence="3 5" id="KW-1133">Transmembrane helix</keyword>
<dbReference type="PROSITE" id="PS50850">
    <property type="entry name" value="MFS"/>
    <property type="match status" value="1"/>
</dbReference>
<organism evidence="7 8">
    <name type="scientific">Dacryopinax primogenitus (strain DJM 731)</name>
    <name type="common">Brown rot fungus</name>
    <dbReference type="NCBI Taxonomy" id="1858805"/>
    <lineage>
        <taxon>Eukaryota</taxon>
        <taxon>Fungi</taxon>
        <taxon>Dikarya</taxon>
        <taxon>Basidiomycota</taxon>
        <taxon>Agaricomycotina</taxon>
        <taxon>Dacrymycetes</taxon>
        <taxon>Dacrymycetales</taxon>
        <taxon>Dacrymycetaceae</taxon>
        <taxon>Dacryopinax</taxon>
    </lineage>
</organism>
<dbReference type="OMA" id="VIFTMPE"/>
<dbReference type="InterPro" id="IPR020846">
    <property type="entry name" value="MFS_dom"/>
</dbReference>
<dbReference type="Gene3D" id="1.20.1250.20">
    <property type="entry name" value="MFS general substrate transporter like domains"/>
    <property type="match status" value="1"/>
</dbReference>
<feature type="transmembrane region" description="Helical" evidence="5">
    <location>
        <begin position="41"/>
        <end position="59"/>
    </location>
</feature>